<dbReference type="GO" id="GO:0005886">
    <property type="term" value="C:plasma membrane"/>
    <property type="evidence" value="ECO:0007669"/>
    <property type="project" value="TreeGrafter"/>
</dbReference>
<evidence type="ECO:0000256" key="5">
    <source>
        <dbReference type="ARBA" id="ARBA00022692"/>
    </source>
</evidence>
<keyword evidence="12" id="KW-1185">Reference proteome</keyword>
<feature type="transmembrane region" description="Helical" evidence="9">
    <location>
        <begin position="130"/>
        <end position="152"/>
    </location>
</feature>
<dbReference type="SUPFAM" id="SSF47384">
    <property type="entry name" value="Homodimeric domain of signal transducing histidine kinase"/>
    <property type="match status" value="1"/>
</dbReference>
<evidence type="ECO:0000256" key="1">
    <source>
        <dbReference type="ARBA" id="ARBA00000085"/>
    </source>
</evidence>
<dbReference type="KEGG" id="kfa:Q73A0000_03950"/>
<dbReference type="InterPro" id="IPR036890">
    <property type="entry name" value="HATPase_C_sf"/>
</dbReference>
<dbReference type="EMBL" id="CP040442">
    <property type="protein sequence ID" value="QOW09576.1"/>
    <property type="molecule type" value="Genomic_DNA"/>
</dbReference>
<keyword evidence="3" id="KW-0597">Phosphoprotein</keyword>
<feature type="domain" description="Histidine kinase" evidence="10">
    <location>
        <begin position="215"/>
        <end position="403"/>
    </location>
</feature>
<dbReference type="CDD" id="cd00082">
    <property type="entry name" value="HisKA"/>
    <property type="match status" value="1"/>
</dbReference>
<dbReference type="SUPFAM" id="SSF55874">
    <property type="entry name" value="ATPase domain of HSP90 chaperone/DNA topoisomerase II/histidine kinase"/>
    <property type="match status" value="1"/>
</dbReference>
<dbReference type="PROSITE" id="PS50109">
    <property type="entry name" value="HIS_KIN"/>
    <property type="match status" value="1"/>
</dbReference>
<dbReference type="RefSeq" id="WP_193812788.1">
    <property type="nucleotide sequence ID" value="NZ_CP040442.1"/>
</dbReference>
<feature type="transmembrane region" description="Helical" evidence="9">
    <location>
        <begin position="12"/>
        <end position="30"/>
    </location>
</feature>
<evidence type="ECO:0000256" key="6">
    <source>
        <dbReference type="ARBA" id="ARBA00022777"/>
    </source>
</evidence>
<keyword evidence="9" id="KW-0472">Membrane</keyword>
<dbReference type="Pfam" id="PF00512">
    <property type="entry name" value="HisKA"/>
    <property type="match status" value="1"/>
</dbReference>
<dbReference type="Proteomes" id="UP000594195">
    <property type="component" value="Chromosome"/>
</dbReference>
<dbReference type="Gene3D" id="3.30.565.10">
    <property type="entry name" value="Histidine kinase-like ATPase, C-terminal domain"/>
    <property type="match status" value="1"/>
</dbReference>
<dbReference type="InterPro" id="IPR003594">
    <property type="entry name" value="HATPase_dom"/>
</dbReference>
<name>A0A7M2Y660_9FLAO</name>
<dbReference type="GO" id="GO:0000155">
    <property type="term" value="F:phosphorelay sensor kinase activity"/>
    <property type="evidence" value="ECO:0007669"/>
    <property type="project" value="InterPro"/>
</dbReference>
<evidence type="ECO:0000256" key="2">
    <source>
        <dbReference type="ARBA" id="ARBA00012438"/>
    </source>
</evidence>
<evidence type="ECO:0000256" key="3">
    <source>
        <dbReference type="ARBA" id="ARBA00022553"/>
    </source>
</evidence>
<evidence type="ECO:0000256" key="7">
    <source>
        <dbReference type="ARBA" id="ARBA00022989"/>
    </source>
</evidence>
<dbReference type="PANTHER" id="PTHR45436">
    <property type="entry name" value="SENSOR HISTIDINE KINASE YKOH"/>
    <property type="match status" value="1"/>
</dbReference>
<comment type="catalytic activity">
    <reaction evidence="1">
        <text>ATP + protein L-histidine = ADP + protein N-phospho-L-histidine.</text>
        <dbReference type="EC" id="2.7.13.3"/>
    </reaction>
</comment>
<keyword evidence="7 9" id="KW-1133">Transmembrane helix</keyword>
<dbReference type="EC" id="2.7.13.3" evidence="2"/>
<dbReference type="Gene3D" id="1.10.287.130">
    <property type="match status" value="1"/>
</dbReference>
<dbReference type="PANTHER" id="PTHR45436:SF5">
    <property type="entry name" value="SENSOR HISTIDINE KINASE TRCS"/>
    <property type="match status" value="1"/>
</dbReference>
<dbReference type="InterPro" id="IPR003661">
    <property type="entry name" value="HisK_dim/P_dom"/>
</dbReference>
<dbReference type="FunFam" id="1.10.287.130:FF:000001">
    <property type="entry name" value="Two-component sensor histidine kinase"/>
    <property type="match status" value="1"/>
</dbReference>
<reference evidence="11 12" key="1">
    <citation type="submission" date="2019-05" db="EMBL/GenBank/DDBJ databases">
        <title>Chryseobacterium sp. isolated from King George Island, maritime Antarctica.</title>
        <authorList>
            <person name="Peng X."/>
        </authorList>
    </citation>
    <scope>NUCLEOTIDE SEQUENCE [LARGE SCALE GENOMIC DNA]</scope>
    <source>
        <strain evidence="11 12">7-3A</strain>
    </source>
</reference>
<dbReference type="InterPro" id="IPR005467">
    <property type="entry name" value="His_kinase_dom"/>
</dbReference>
<organism evidence="11 12">
    <name type="scientific">Kaistella flava</name>
    <name type="common">ex Peng et al. 2021</name>
    <dbReference type="NCBI Taxonomy" id="2038776"/>
    <lineage>
        <taxon>Bacteria</taxon>
        <taxon>Pseudomonadati</taxon>
        <taxon>Bacteroidota</taxon>
        <taxon>Flavobacteriia</taxon>
        <taxon>Flavobacteriales</taxon>
        <taxon>Weeksellaceae</taxon>
        <taxon>Chryseobacterium group</taxon>
        <taxon>Kaistella</taxon>
    </lineage>
</organism>
<keyword evidence="8" id="KW-0902">Two-component regulatory system</keyword>
<proteinExistence type="predicted"/>
<dbReference type="InterPro" id="IPR036097">
    <property type="entry name" value="HisK_dim/P_sf"/>
</dbReference>
<sequence>MKLTHYISIRYIGISCLVLLISIPVFYVVIQKVLTNNIDENLKDQKKWTTKQLKSADLGSFHIFDERIKIEENPEKLNHNKVFTEDIFNKKDDETESFRVIEFPVTTSTKTYNVRIQQSLVESEDLLKSILYLLFGILGLLIISLFIINIIVKRNIWSPFYHTLDELKNFRIDEANSLNLKGTKIRELNDLNTALNTLTEKNKKLYQSQKEFTENASHELQTPLAIIQNNVELVWQTEPISEEQAEFLENISEANTRMSRLNKSLLLLSKIDNQQFNDIEVVNFNVLSEKFLKSNTDQIQFKNINIKTDFTQEMKVKMDQNLAEILINNILSNAIKYCPNNGDIFINAHENSFEIINNAENESLNMDKLFQRFQKQSSKENSTGLGLEISKKICENFGLELSYHFKDQKHHFTILNKNSL</sequence>
<evidence type="ECO:0000313" key="11">
    <source>
        <dbReference type="EMBL" id="QOW09576.1"/>
    </source>
</evidence>
<evidence type="ECO:0000313" key="12">
    <source>
        <dbReference type="Proteomes" id="UP000594195"/>
    </source>
</evidence>
<evidence type="ECO:0000259" key="10">
    <source>
        <dbReference type="PROSITE" id="PS50109"/>
    </source>
</evidence>
<dbReference type="InterPro" id="IPR050428">
    <property type="entry name" value="TCS_sensor_his_kinase"/>
</dbReference>
<protein>
    <recommendedName>
        <fullName evidence="2">histidine kinase</fullName>
        <ecNumber evidence="2">2.7.13.3</ecNumber>
    </recommendedName>
</protein>
<evidence type="ECO:0000256" key="9">
    <source>
        <dbReference type="SAM" id="Phobius"/>
    </source>
</evidence>
<keyword evidence="6 11" id="KW-0418">Kinase</keyword>
<evidence type="ECO:0000256" key="4">
    <source>
        <dbReference type="ARBA" id="ARBA00022679"/>
    </source>
</evidence>
<dbReference type="SMART" id="SM00388">
    <property type="entry name" value="HisKA"/>
    <property type="match status" value="1"/>
</dbReference>
<keyword evidence="5 9" id="KW-0812">Transmembrane</keyword>
<dbReference type="AlphaFoldDB" id="A0A7M2Y660"/>
<evidence type="ECO:0000256" key="8">
    <source>
        <dbReference type="ARBA" id="ARBA00023012"/>
    </source>
</evidence>
<dbReference type="Pfam" id="PF02518">
    <property type="entry name" value="HATPase_c"/>
    <property type="match status" value="1"/>
</dbReference>
<accession>A0A7M2Y660</accession>
<dbReference type="SMART" id="SM00387">
    <property type="entry name" value="HATPase_c"/>
    <property type="match status" value="1"/>
</dbReference>
<gene>
    <name evidence="11" type="ORF">Q73A0000_03950</name>
</gene>
<keyword evidence="4" id="KW-0808">Transferase</keyword>